<dbReference type="InParanoid" id="A0A1J7JG75"/>
<sequence length="688" mass="77846">MCPSSEPETDLVQGLNSEQICEGCSRIQNRLFGKRDRARLNKRTERPYTVQVHGSFTLLSECAKNCLPCRVFQRAILLEKCTYRGAQGLRICPETVYASLYGNLLCISIGKDDTKIVEAPVSCKKQSDALSGPLRLSANPTSDHGPSSPLNSLRKWLQECENQHGPSCSNLRWSNQNPTWLIHIQPNNLLRLVPARDLEFVDYVALSYSWGDPEKMDEESWQRVIGNKSRREKMQRRQVGFPLHELSRTIRHSIRIVKELGIEYIWVDSVCIPQGSNWNDEASRMHEVYGNAKFTLVAGAVENATEALLNHGPAWLYSRLPCTLAGYSLETLTPRLDEVRSGRSRVPVSGRAWTLQEERLSPRLVYWCGQMVYWSCSRVQRNELAVEPARQPTDMFTNGPQRFMNLCWHRETEKLLDEWLGVVEDYVQRDFADATDRFPGISGMAVQFYQALTPAGKDVSPREEYLAGLWRGSFARQLGWSVEKAGDPTKNLRAVAPSWSWASLPLCQVIKLCSTCEPAPAFHLQEERICSEAVDALDAVKKGANVKEVRVRGRVRKLVGSMSRKVNWDSVSWKGAHEAEEQYRLPDPSIPVHARNLEDGRILVYEGHTEPLVGQLDYIIPAWKATNDSVHVPDGDESDLVALEVELSTMLLMQVVDEHAGTYRRVGACKGYRRGCFDESAVIWITLV</sequence>
<dbReference type="OrthoDB" id="3789824at2759"/>
<accession>A0A1J7JG75</accession>
<reference evidence="2 3" key="1">
    <citation type="submission" date="2016-10" db="EMBL/GenBank/DDBJ databases">
        <title>Draft genome sequence of Coniochaeta ligniaria NRRL30616, a lignocellulolytic fungus for bioabatement of inhibitors in plant biomass hydrolysates.</title>
        <authorList>
            <consortium name="DOE Joint Genome Institute"/>
            <person name="Jimenez D.J."/>
            <person name="Hector R.E."/>
            <person name="Riley R."/>
            <person name="Sun H."/>
            <person name="Grigoriev I.V."/>
            <person name="Van Elsas J.D."/>
            <person name="Nichols N.N."/>
        </authorList>
    </citation>
    <scope>NUCLEOTIDE SEQUENCE [LARGE SCALE GENOMIC DNA]</scope>
    <source>
        <strain evidence="2 3">NRRL 30616</strain>
    </source>
</reference>
<dbReference type="Proteomes" id="UP000182658">
    <property type="component" value="Unassembled WGS sequence"/>
</dbReference>
<dbReference type="PANTHER" id="PTHR33112:SF16">
    <property type="entry name" value="HETEROKARYON INCOMPATIBILITY DOMAIN-CONTAINING PROTEIN"/>
    <property type="match status" value="1"/>
</dbReference>
<evidence type="ECO:0000259" key="1">
    <source>
        <dbReference type="Pfam" id="PF06985"/>
    </source>
</evidence>
<name>A0A1J7JG75_9PEZI</name>
<protein>
    <submittedName>
        <fullName evidence="2">HET-domain-containing protein</fullName>
    </submittedName>
</protein>
<proteinExistence type="predicted"/>
<gene>
    <name evidence="2" type="ORF">CONLIGDRAFT_632952</name>
</gene>
<dbReference type="EMBL" id="KV875098">
    <property type="protein sequence ID" value="OIW28728.1"/>
    <property type="molecule type" value="Genomic_DNA"/>
</dbReference>
<feature type="domain" description="Heterokaryon incompatibility" evidence="1">
    <location>
        <begin position="203"/>
        <end position="357"/>
    </location>
</feature>
<dbReference type="AlphaFoldDB" id="A0A1J7JG75"/>
<evidence type="ECO:0000313" key="3">
    <source>
        <dbReference type="Proteomes" id="UP000182658"/>
    </source>
</evidence>
<keyword evidence="3" id="KW-1185">Reference proteome</keyword>
<dbReference type="InterPro" id="IPR010730">
    <property type="entry name" value="HET"/>
</dbReference>
<dbReference type="PANTHER" id="PTHR33112">
    <property type="entry name" value="DOMAIN PROTEIN, PUTATIVE-RELATED"/>
    <property type="match status" value="1"/>
</dbReference>
<evidence type="ECO:0000313" key="2">
    <source>
        <dbReference type="EMBL" id="OIW28728.1"/>
    </source>
</evidence>
<dbReference type="Pfam" id="PF06985">
    <property type="entry name" value="HET"/>
    <property type="match status" value="1"/>
</dbReference>
<organism evidence="2 3">
    <name type="scientific">Coniochaeta ligniaria NRRL 30616</name>
    <dbReference type="NCBI Taxonomy" id="1408157"/>
    <lineage>
        <taxon>Eukaryota</taxon>
        <taxon>Fungi</taxon>
        <taxon>Dikarya</taxon>
        <taxon>Ascomycota</taxon>
        <taxon>Pezizomycotina</taxon>
        <taxon>Sordariomycetes</taxon>
        <taxon>Sordariomycetidae</taxon>
        <taxon>Coniochaetales</taxon>
        <taxon>Coniochaetaceae</taxon>
        <taxon>Coniochaeta</taxon>
    </lineage>
</organism>